<feature type="chain" id="PRO_5045194363" evidence="1">
    <location>
        <begin position="20"/>
        <end position="236"/>
    </location>
</feature>
<comment type="caution">
    <text evidence="3">The sequence shown here is derived from an EMBL/GenBank/DDBJ whole genome shotgun (WGS) entry which is preliminary data.</text>
</comment>
<accession>A0ABN1MJB2</accession>
<feature type="signal peptide" evidence="1">
    <location>
        <begin position="1"/>
        <end position="19"/>
    </location>
</feature>
<reference evidence="3 4" key="1">
    <citation type="journal article" date="2019" name="Int. J. Syst. Evol. Microbiol.">
        <title>The Global Catalogue of Microorganisms (GCM) 10K type strain sequencing project: providing services to taxonomists for standard genome sequencing and annotation.</title>
        <authorList>
            <consortium name="The Broad Institute Genomics Platform"/>
            <consortium name="The Broad Institute Genome Sequencing Center for Infectious Disease"/>
            <person name="Wu L."/>
            <person name="Ma J."/>
        </authorList>
    </citation>
    <scope>NUCLEOTIDE SEQUENCE [LARGE SCALE GENOMIC DNA]</scope>
    <source>
        <strain evidence="3 4">JCM 16082</strain>
    </source>
</reference>
<proteinExistence type="predicted"/>
<dbReference type="InterPro" id="IPR025665">
    <property type="entry name" value="Beta-barrel_OMP_2"/>
</dbReference>
<evidence type="ECO:0000313" key="3">
    <source>
        <dbReference type="EMBL" id="GAA0873245.1"/>
    </source>
</evidence>
<name>A0ABN1MJB2_9FLAO</name>
<protein>
    <submittedName>
        <fullName evidence="3">Porin family protein</fullName>
    </submittedName>
</protein>
<evidence type="ECO:0000259" key="2">
    <source>
        <dbReference type="Pfam" id="PF13568"/>
    </source>
</evidence>
<keyword evidence="4" id="KW-1185">Reference proteome</keyword>
<evidence type="ECO:0000313" key="4">
    <source>
        <dbReference type="Proteomes" id="UP001500507"/>
    </source>
</evidence>
<keyword evidence="1" id="KW-0732">Signal</keyword>
<dbReference type="Proteomes" id="UP001500507">
    <property type="component" value="Unassembled WGS sequence"/>
</dbReference>
<dbReference type="EMBL" id="BAAAFG010000016">
    <property type="protein sequence ID" value="GAA0873245.1"/>
    <property type="molecule type" value="Genomic_DNA"/>
</dbReference>
<gene>
    <name evidence="3" type="ORF">GCM10009117_23920</name>
</gene>
<sequence length="236" mass="27202">MRSLALLSLCMLLGFTTYSQRLFSKDKIINTVDNIDQKRWTWGYYLGFNQFDFNFDYEAENALGQQQQEILVNNNLSFNVGLLGNLKINKYVDLRFEPGVIFANREVIFPNDEANAREVKSTYVHLPLLLKFSTKRINNFKPFIIGGLSTAINLSSNEDNPDDNQAGQFRMTTNNYFYEIGFGVDLYLHFFKLTPSIRGIFALNDELVRDNDPNSLFTSGIQKMGTRGIFLNFTFQ</sequence>
<organism evidence="3 4">
    <name type="scientific">Gangjinia marincola</name>
    <dbReference type="NCBI Taxonomy" id="578463"/>
    <lineage>
        <taxon>Bacteria</taxon>
        <taxon>Pseudomonadati</taxon>
        <taxon>Bacteroidota</taxon>
        <taxon>Flavobacteriia</taxon>
        <taxon>Flavobacteriales</taxon>
        <taxon>Flavobacteriaceae</taxon>
        <taxon>Gangjinia</taxon>
    </lineage>
</organism>
<dbReference type="Pfam" id="PF13568">
    <property type="entry name" value="OMP_b-brl_2"/>
    <property type="match status" value="1"/>
</dbReference>
<feature type="domain" description="Outer membrane protein beta-barrel" evidence="2">
    <location>
        <begin position="38"/>
        <end position="207"/>
    </location>
</feature>
<dbReference type="RefSeq" id="WP_343767994.1">
    <property type="nucleotide sequence ID" value="NZ_BAAAFG010000016.1"/>
</dbReference>
<evidence type="ECO:0000256" key="1">
    <source>
        <dbReference type="SAM" id="SignalP"/>
    </source>
</evidence>